<dbReference type="EMBL" id="SBKN01000008">
    <property type="protein sequence ID" value="RXR21500.1"/>
    <property type="molecule type" value="Genomic_DNA"/>
</dbReference>
<name>A0A4Q1K6P0_9FLAO</name>
<dbReference type="AlphaFoldDB" id="A0A4Q1K6P0"/>
<keyword evidence="1" id="KW-1133">Transmembrane helix</keyword>
<accession>A0A4Q1K6P0</accession>
<feature type="transmembrane region" description="Helical" evidence="1">
    <location>
        <begin position="364"/>
        <end position="382"/>
    </location>
</feature>
<dbReference type="PIRSF" id="PIRSF026631">
    <property type="entry name" value="UCP026631"/>
    <property type="match status" value="1"/>
</dbReference>
<feature type="transmembrane region" description="Helical" evidence="1">
    <location>
        <begin position="14"/>
        <end position="39"/>
    </location>
</feature>
<dbReference type="OrthoDB" id="1049931at2"/>
<dbReference type="Proteomes" id="UP000289857">
    <property type="component" value="Unassembled WGS sequence"/>
</dbReference>
<protein>
    <recommendedName>
        <fullName evidence="2">YdbS-like PH domain-containing protein</fullName>
    </recommendedName>
</protein>
<feature type="transmembrane region" description="Helical" evidence="1">
    <location>
        <begin position="394"/>
        <end position="413"/>
    </location>
</feature>
<sequence>MAVNFHEPQRQSKIGVLVLFLDTLYKILRGFAPLLLVVFINGGKISMFLLFMGLVGTFLIVSCVAYLRYTNFTFHIDPNTDEFIVYDGILSKTKTVVQLQKIQQVNITQNLIQRIIRVYGVQVDTAGSDKHESEIKAISHELALELKAKLLDAHKVATVSSTTEVDEPNSEIKPSTFLKINLISLFKVGITSNYIKSVGLILTFFFSVWGKLHEIGKEEWLEDKISEQDWMVNSIAYSILFGFLVLFTVVFLMNVVRTVIRYFNYTMTEQKGSLLISFGLINTKNTILRPSRVQFVTFSQNYFQKKLDVLELKIKQAVTDEKNHHKDRIEVPGCNQHEKKAILKLIYGKQPEQGMLLKSNWRRLVFALFLTIVIPLCILIPIVNNSPELQVSEVYGVIMGYVLLMATYQFFAYKTYRFFVGENYIMRQTGAWDIAHDILETDKIQAITTSQLFWHKSLNIGSVTLHTAAGNISFYLANFETLKHYVNGWLYQVESHDHNWM</sequence>
<feature type="transmembrane region" description="Helical" evidence="1">
    <location>
        <begin position="230"/>
        <end position="253"/>
    </location>
</feature>
<gene>
    <name evidence="3" type="ORF">EQG61_12315</name>
</gene>
<organism evidence="3 4">
    <name type="scientific">Flavobacterium stagni</name>
    <dbReference type="NCBI Taxonomy" id="2506421"/>
    <lineage>
        <taxon>Bacteria</taxon>
        <taxon>Pseudomonadati</taxon>
        <taxon>Bacteroidota</taxon>
        <taxon>Flavobacteriia</taxon>
        <taxon>Flavobacteriales</taxon>
        <taxon>Flavobacteriaceae</taxon>
        <taxon>Flavobacterium</taxon>
    </lineage>
</organism>
<evidence type="ECO:0000313" key="4">
    <source>
        <dbReference type="Proteomes" id="UP000289857"/>
    </source>
</evidence>
<feature type="transmembrane region" description="Helical" evidence="1">
    <location>
        <begin position="45"/>
        <end position="67"/>
    </location>
</feature>
<comment type="caution">
    <text evidence="3">The sequence shown here is derived from an EMBL/GenBank/DDBJ whole genome shotgun (WGS) entry which is preliminary data.</text>
</comment>
<evidence type="ECO:0000313" key="3">
    <source>
        <dbReference type="EMBL" id="RXR21500.1"/>
    </source>
</evidence>
<reference evidence="4" key="1">
    <citation type="submission" date="2019-01" db="EMBL/GenBank/DDBJ databases">
        <title>Cytophagaceae bacterium strain CAR-16.</title>
        <authorList>
            <person name="Chen W.-M."/>
        </authorList>
    </citation>
    <scope>NUCLEOTIDE SEQUENCE [LARGE SCALE GENOMIC DNA]</scope>
    <source>
        <strain evidence="4">WWJ-16</strain>
    </source>
</reference>
<feature type="domain" description="YdbS-like PH" evidence="2">
    <location>
        <begin position="69"/>
        <end position="149"/>
    </location>
</feature>
<keyword evidence="1" id="KW-0472">Membrane</keyword>
<feature type="domain" description="YdbS-like PH" evidence="2">
    <location>
        <begin position="413"/>
        <end position="477"/>
    </location>
</feature>
<dbReference type="InterPro" id="IPR014529">
    <property type="entry name" value="UCP026631"/>
</dbReference>
<proteinExistence type="predicted"/>
<feature type="transmembrane region" description="Helical" evidence="1">
    <location>
        <begin position="193"/>
        <end position="210"/>
    </location>
</feature>
<evidence type="ECO:0000259" key="2">
    <source>
        <dbReference type="Pfam" id="PF03703"/>
    </source>
</evidence>
<dbReference type="Pfam" id="PF03703">
    <property type="entry name" value="bPH_2"/>
    <property type="match status" value="3"/>
</dbReference>
<dbReference type="PANTHER" id="PTHR34473:SF2">
    <property type="entry name" value="UPF0699 TRANSMEMBRANE PROTEIN YDBT"/>
    <property type="match status" value="1"/>
</dbReference>
<dbReference type="InterPro" id="IPR005182">
    <property type="entry name" value="YdbS-like_PH"/>
</dbReference>
<keyword evidence="4" id="KW-1185">Reference proteome</keyword>
<dbReference type="RefSeq" id="WP_129462250.1">
    <property type="nucleotide sequence ID" value="NZ_SBKN01000008.1"/>
</dbReference>
<feature type="domain" description="YdbS-like PH" evidence="2">
    <location>
        <begin position="262"/>
        <end position="338"/>
    </location>
</feature>
<dbReference type="PANTHER" id="PTHR34473">
    <property type="entry name" value="UPF0699 TRANSMEMBRANE PROTEIN YDBS"/>
    <property type="match status" value="1"/>
</dbReference>
<evidence type="ECO:0000256" key="1">
    <source>
        <dbReference type="SAM" id="Phobius"/>
    </source>
</evidence>
<keyword evidence="1" id="KW-0812">Transmembrane</keyword>